<evidence type="ECO:0000313" key="1">
    <source>
        <dbReference type="EMBL" id="OMO53638.1"/>
    </source>
</evidence>
<dbReference type="EMBL" id="AWUE01023496">
    <property type="protein sequence ID" value="OMO53638.1"/>
    <property type="molecule type" value="Genomic_DNA"/>
</dbReference>
<reference evidence="2" key="1">
    <citation type="submission" date="2013-09" db="EMBL/GenBank/DDBJ databases">
        <title>Corchorus olitorius genome sequencing.</title>
        <authorList>
            <person name="Alam M."/>
            <person name="Haque M.S."/>
            <person name="Islam M.S."/>
            <person name="Emdad E.M."/>
            <person name="Islam M.M."/>
            <person name="Ahmed B."/>
            <person name="Halim A."/>
            <person name="Hossen Q.M.M."/>
            <person name="Hossain M.Z."/>
            <person name="Ahmed R."/>
            <person name="Khan M.M."/>
            <person name="Islam R."/>
            <person name="Rashid M.M."/>
            <person name="Khan S.A."/>
            <person name="Rahman M.S."/>
            <person name="Alam M."/>
            <person name="Yahiya A.S."/>
            <person name="Khan M.S."/>
            <person name="Azam M.S."/>
            <person name="Haque T."/>
            <person name="Lashkar M.Z.H."/>
            <person name="Akhand A.I."/>
            <person name="Morshed G."/>
            <person name="Roy S."/>
            <person name="Uddin K.S."/>
            <person name="Rabeya T."/>
            <person name="Hossain A.S."/>
            <person name="Chowdhury A."/>
            <person name="Snigdha A.R."/>
            <person name="Mortoza M.S."/>
            <person name="Matin S.A."/>
            <person name="Hoque S.M.E."/>
            <person name="Islam M.K."/>
            <person name="Roy D.K."/>
            <person name="Haider R."/>
            <person name="Moosa M.M."/>
            <person name="Elias S.M."/>
            <person name="Hasan A.M."/>
            <person name="Jahan S."/>
            <person name="Shafiuddin M."/>
            <person name="Mahmood N."/>
            <person name="Shommy N.S."/>
        </authorList>
    </citation>
    <scope>NUCLEOTIDE SEQUENCE [LARGE SCALE GENOMIC DNA]</scope>
    <source>
        <strain evidence="2">cv. O-4</strain>
    </source>
</reference>
<comment type="caution">
    <text evidence="1">The sequence shown here is derived from an EMBL/GenBank/DDBJ whole genome shotgun (WGS) entry which is preliminary data.</text>
</comment>
<evidence type="ECO:0000313" key="2">
    <source>
        <dbReference type="Proteomes" id="UP000187203"/>
    </source>
</evidence>
<protein>
    <submittedName>
        <fullName evidence="1">Uncharacterized protein</fullName>
    </submittedName>
</protein>
<dbReference type="AlphaFoldDB" id="A0A1R3G6C0"/>
<accession>A0A1R3G6C0</accession>
<dbReference type="Proteomes" id="UP000187203">
    <property type="component" value="Unassembled WGS sequence"/>
</dbReference>
<keyword evidence="2" id="KW-1185">Reference proteome</keyword>
<organism evidence="1 2">
    <name type="scientific">Corchorus olitorius</name>
    <dbReference type="NCBI Taxonomy" id="93759"/>
    <lineage>
        <taxon>Eukaryota</taxon>
        <taxon>Viridiplantae</taxon>
        <taxon>Streptophyta</taxon>
        <taxon>Embryophyta</taxon>
        <taxon>Tracheophyta</taxon>
        <taxon>Spermatophyta</taxon>
        <taxon>Magnoliopsida</taxon>
        <taxon>eudicotyledons</taxon>
        <taxon>Gunneridae</taxon>
        <taxon>Pentapetalae</taxon>
        <taxon>rosids</taxon>
        <taxon>malvids</taxon>
        <taxon>Malvales</taxon>
        <taxon>Malvaceae</taxon>
        <taxon>Grewioideae</taxon>
        <taxon>Apeibeae</taxon>
        <taxon>Corchorus</taxon>
    </lineage>
</organism>
<sequence length="68" mass="7368">MVRCRDRREVFSSAGGVHLEGNEALLRKTNAVDRFKMTKGWDQEVLSFNCGDPALRCGGWPGGAISGG</sequence>
<gene>
    <name evidence="1" type="ORF">COLO4_36686</name>
</gene>
<name>A0A1R3G6C0_9ROSI</name>
<proteinExistence type="predicted"/>